<dbReference type="PANTHER" id="PTHR10434">
    <property type="entry name" value="1-ACYL-SN-GLYCEROL-3-PHOSPHATE ACYLTRANSFERASE"/>
    <property type="match status" value="1"/>
</dbReference>
<dbReference type="GO" id="GO:0016746">
    <property type="term" value="F:acyltransferase activity"/>
    <property type="evidence" value="ECO:0007669"/>
    <property type="project" value="UniProtKB-KW"/>
</dbReference>
<proteinExistence type="predicted"/>
<dbReference type="PANTHER" id="PTHR10434:SF11">
    <property type="entry name" value="1-ACYL-SN-GLYCEROL-3-PHOSPHATE ACYLTRANSFERASE"/>
    <property type="match status" value="1"/>
</dbReference>
<keyword evidence="2 4" id="KW-0012">Acyltransferase</keyword>
<reference evidence="4 5" key="1">
    <citation type="submission" date="2023-11" db="EMBL/GenBank/DDBJ databases">
        <authorList>
            <person name="Xu M."/>
            <person name="Jiang T."/>
        </authorList>
    </citation>
    <scope>NUCLEOTIDE SEQUENCE [LARGE SCALE GENOMIC DNA]</scope>
    <source>
        <strain evidence="4 5">SD</strain>
    </source>
</reference>
<evidence type="ECO:0000256" key="1">
    <source>
        <dbReference type="ARBA" id="ARBA00022679"/>
    </source>
</evidence>
<keyword evidence="1" id="KW-0808">Transferase</keyword>
<dbReference type="Proteomes" id="UP001277761">
    <property type="component" value="Unassembled WGS sequence"/>
</dbReference>
<comment type="caution">
    <text evidence="4">The sequence shown here is derived from an EMBL/GenBank/DDBJ whole genome shotgun (WGS) entry which is preliminary data.</text>
</comment>
<dbReference type="Pfam" id="PF01553">
    <property type="entry name" value="Acyltransferase"/>
    <property type="match status" value="1"/>
</dbReference>
<evidence type="ECO:0000256" key="2">
    <source>
        <dbReference type="ARBA" id="ARBA00023315"/>
    </source>
</evidence>
<accession>A0ABU4VID1</accession>
<keyword evidence="5" id="KW-1185">Reference proteome</keyword>
<evidence type="ECO:0000313" key="4">
    <source>
        <dbReference type="EMBL" id="MDX8151596.1"/>
    </source>
</evidence>
<evidence type="ECO:0000313" key="5">
    <source>
        <dbReference type="Proteomes" id="UP001277761"/>
    </source>
</evidence>
<feature type="domain" description="Phospholipid/glycerol acyltransferase" evidence="3">
    <location>
        <begin position="41"/>
        <end position="153"/>
    </location>
</feature>
<dbReference type="CDD" id="cd07989">
    <property type="entry name" value="LPLAT_AGPAT-like"/>
    <property type="match status" value="1"/>
</dbReference>
<sequence>MSTTPMTRMYRVVRTVSIPIVRHWGRIEVVGAEHLPASGPTLVIGNHDSYWDPVAVAVAAPHRQIRALAKSTLWKGPLGWVLDGMGQIPIQRGKGDAAAMATAIQELRAGSCIGVFPEGTMSRGRTLRARSGIGRLAQEVPEAEVVCIAIQGTVDIVRFPKRPSIRIEFFRPAGGGVQPGEGPAEFSARMLAECRERAPISIPGRRRTAARYRAAQAAAAAEDAAGRDAESGVATPTA</sequence>
<organism evidence="4 5">
    <name type="scientific">Patulibacter brassicae</name>
    <dbReference type="NCBI Taxonomy" id="1705717"/>
    <lineage>
        <taxon>Bacteria</taxon>
        <taxon>Bacillati</taxon>
        <taxon>Actinomycetota</taxon>
        <taxon>Thermoleophilia</taxon>
        <taxon>Solirubrobacterales</taxon>
        <taxon>Patulibacteraceae</taxon>
        <taxon>Patulibacter</taxon>
    </lineage>
</organism>
<dbReference type="RefSeq" id="WP_319953750.1">
    <property type="nucleotide sequence ID" value="NZ_JAXAVX010000003.1"/>
</dbReference>
<protein>
    <submittedName>
        <fullName evidence="4">Lysophospholipid acyltransferase family protein</fullName>
    </submittedName>
</protein>
<dbReference type="SUPFAM" id="SSF69593">
    <property type="entry name" value="Glycerol-3-phosphate (1)-acyltransferase"/>
    <property type="match status" value="1"/>
</dbReference>
<dbReference type="EMBL" id="JAXAVX010000003">
    <property type="protein sequence ID" value="MDX8151596.1"/>
    <property type="molecule type" value="Genomic_DNA"/>
</dbReference>
<gene>
    <name evidence="4" type="ORF">SK069_08340</name>
</gene>
<evidence type="ECO:0000259" key="3">
    <source>
        <dbReference type="SMART" id="SM00563"/>
    </source>
</evidence>
<dbReference type="InterPro" id="IPR002123">
    <property type="entry name" value="Plipid/glycerol_acylTrfase"/>
</dbReference>
<name>A0ABU4VID1_9ACTN</name>
<dbReference type="SMART" id="SM00563">
    <property type="entry name" value="PlsC"/>
    <property type="match status" value="1"/>
</dbReference>